<protein>
    <submittedName>
        <fullName evidence="2">Uncharacterized protein</fullName>
    </submittedName>
</protein>
<dbReference type="KEGG" id="ali:AZOLI_2070"/>
<name>G7Z1W2_AZOL4</name>
<dbReference type="Proteomes" id="UP000005667">
    <property type="component" value="Chromosome"/>
</dbReference>
<evidence type="ECO:0000313" key="3">
    <source>
        <dbReference type="Proteomes" id="UP000005667"/>
    </source>
</evidence>
<feature type="region of interest" description="Disordered" evidence="1">
    <location>
        <begin position="45"/>
        <end position="64"/>
    </location>
</feature>
<reference evidence="3" key="1">
    <citation type="journal article" date="2011" name="PLoS Genet.">
        <title>Azospirillum genomes reveal transition of bacteria from aquatic to terrestrial environments.</title>
        <authorList>
            <person name="Wisniewski-Dye F."/>
            <person name="Borziak K."/>
            <person name="Khalsa-Moyers G."/>
            <person name="Alexandre G."/>
            <person name="Sukharnikov L.O."/>
            <person name="Wuichet K."/>
            <person name="Hurst G.B."/>
            <person name="McDonald W.H."/>
            <person name="Robertson J.S."/>
            <person name="Barbe V."/>
            <person name="Calteau A."/>
            <person name="Rouy Z."/>
            <person name="Mangenot S."/>
            <person name="Prigent-Combaret C."/>
            <person name="Normand P."/>
            <person name="Boyer M."/>
            <person name="Siguier P."/>
            <person name="Dessaux Y."/>
            <person name="Elmerich C."/>
            <person name="Condemine G."/>
            <person name="Krishnen G."/>
            <person name="Kennedy I."/>
            <person name="Paterson A.H."/>
            <person name="Gonzalez V."/>
            <person name="Mavingui P."/>
            <person name="Zhulin I.B."/>
        </authorList>
    </citation>
    <scope>NUCLEOTIDE SEQUENCE [LARGE SCALE GENOMIC DNA]</scope>
    <source>
        <strain evidence="3">4B</strain>
    </source>
</reference>
<dbReference type="STRING" id="862719.AZOLI_2070"/>
<dbReference type="EMBL" id="FQ311868">
    <property type="protein sequence ID" value="CBS87307.1"/>
    <property type="molecule type" value="Genomic_DNA"/>
</dbReference>
<evidence type="ECO:0000313" key="2">
    <source>
        <dbReference type="EMBL" id="CBS87307.1"/>
    </source>
</evidence>
<dbReference type="HOGENOM" id="CLU_2858008_0_0_5"/>
<gene>
    <name evidence="2" type="ordered locus">AZOLI_2070</name>
</gene>
<organism evidence="2 3">
    <name type="scientific">Azospirillum lipoferum (strain 4B)</name>
    <dbReference type="NCBI Taxonomy" id="862719"/>
    <lineage>
        <taxon>Bacteria</taxon>
        <taxon>Pseudomonadati</taxon>
        <taxon>Pseudomonadota</taxon>
        <taxon>Alphaproteobacteria</taxon>
        <taxon>Rhodospirillales</taxon>
        <taxon>Azospirillaceae</taxon>
        <taxon>Azospirillum</taxon>
    </lineage>
</organism>
<accession>G7Z1W2</accession>
<proteinExistence type="predicted"/>
<feature type="compositionally biased region" description="Basic and acidic residues" evidence="1">
    <location>
        <begin position="48"/>
        <end position="64"/>
    </location>
</feature>
<dbReference type="AlphaFoldDB" id="G7Z1W2"/>
<sequence>MPSGWSGNLSDELEIRRNRLSPLLAHADAAAKAWAEEADRTLANAADAARRDEQQRARREQSFE</sequence>
<evidence type="ECO:0000256" key="1">
    <source>
        <dbReference type="SAM" id="MobiDB-lite"/>
    </source>
</evidence>
<keyword evidence="3" id="KW-1185">Reference proteome</keyword>